<evidence type="ECO:0000259" key="3">
    <source>
        <dbReference type="Pfam" id="PF00817"/>
    </source>
</evidence>
<protein>
    <recommendedName>
        <fullName evidence="3">UmuC domain-containing protein</fullName>
    </recommendedName>
</protein>
<gene>
    <name evidence="4" type="ORF">GBM73_16175</name>
</gene>
<evidence type="ECO:0000313" key="4">
    <source>
        <dbReference type="EMBL" id="KAB7572494.1"/>
    </source>
</evidence>
<dbReference type="SUPFAM" id="SSF56672">
    <property type="entry name" value="DNA/RNA polymerases"/>
    <property type="match status" value="1"/>
</dbReference>
<dbReference type="AlphaFoldDB" id="A0A7V7Y1F3"/>
<evidence type="ECO:0000313" key="5">
    <source>
        <dbReference type="Proteomes" id="UP000469871"/>
    </source>
</evidence>
<dbReference type="Pfam" id="PF00817">
    <property type="entry name" value="IMS"/>
    <property type="match status" value="1"/>
</dbReference>
<organism evidence="4 5">
    <name type="scientific">Enterococcus faecium</name>
    <name type="common">Streptococcus faecium</name>
    <dbReference type="NCBI Taxonomy" id="1352"/>
    <lineage>
        <taxon>Bacteria</taxon>
        <taxon>Bacillati</taxon>
        <taxon>Bacillota</taxon>
        <taxon>Bacilli</taxon>
        <taxon>Lactobacillales</taxon>
        <taxon>Enterococcaceae</taxon>
        <taxon>Enterococcus</taxon>
    </lineage>
</organism>
<proteinExistence type="inferred from homology"/>
<evidence type="ECO:0000256" key="2">
    <source>
        <dbReference type="ARBA" id="ARBA00022457"/>
    </source>
</evidence>
<dbReference type="GO" id="GO:0006281">
    <property type="term" value="P:DNA repair"/>
    <property type="evidence" value="ECO:0007669"/>
    <property type="project" value="InterPro"/>
</dbReference>
<evidence type="ECO:0000256" key="1">
    <source>
        <dbReference type="ARBA" id="ARBA00010945"/>
    </source>
</evidence>
<keyword evidence="2" id="KW-0515">Mutator protein</keyword>
<name>A0A7V7Y1F3_ENTFC</name>
<comment type="caution">
    <text evidence="4">The sequence shown here is derived from an EMBL/GenBank/DDBJ whole genome shotgun (WGS) entry which is preliminary data.</text>
</comment>
<reference evidence="4 5" key="1">
    <citation type="submission" date="2019-10" db="EMBL/GenBank/DDBJ databases">
        <title>Evolutionary dynamics of vancomycin-resistant Enterococcus faecium during gastrointestinal tract colonization and bloodstream infection in immunocompromised pediatric patients.</title>
        <authorList>
            <person name="Chilambi G.S."/>
            <person name="Nordstrom H.R."/>
            <person name="Evans D.R."/>
            <person name="Ferrolino J."/>
            <person name="Hayden R.T."/>
            <person name="Maron G.M."/>
            <person name="Vo A.N."/>
            <person name="Gilmore M.S."/>
            <person name="Wolf J."/>
            <person name="Rosch J.W."/>
            <person name="Van Tyne D."/>
        </authorList>
    </citation>
    <scope>NUCLEOTIDE SEQUENCE [LARGE SCALE GENOMIC DNA]</scope>
    <source>
        <strain evidence="4 5">VRECG27</strain>
    </source>
</reference>
<dbReference type="InterPro" id="IPR001126">
    <property type="entry name" value="UmuC"/>
</dbReference>
<sequence length="87" mass="10166">MTNVSRPRDLPQPFPKTLHVVPPRMNLYIKRNMQVNNIFRRYVADEDLLIYSIDESILKVTRSLNLLRLKEHEVNGEKAGSNDPGEY</sequence>
<dbReference type="Gene3D" id="3.30.70.270">
    <property type="match status" value="1"/>
</dbReference>
<feature type="domain" description="UmuC" evidence="3">
    <location>
        <begin position="14"/>
        <end position="68"/>
    </location>
</feature>
<comment type="similarity">
    <text evidence="1">Belongs to the DNA polymerase type-Y family.</text>
</comment>
<dbReference type="EMBL" id="WEFP01000005">
    <property type="protein sequence ID" value="KAB7572494.1"/>
    <property type="molecule type" value="Genomic_DNA"/>
</dbReference>
<accession>A0A7V7Y1F3</accession>
<dbReference type="Proteomes" id="UP000469871">
    <property type="component" value="Unassembled WGS sequence"/>
</dbReference>
<dbReference type="InterPro" id="IPR043128">
    <property type="entry name" value="Rev_trsase/Diguanyl_cyclase"/>
</dbReference>
<dbReference type="InterPro" id="IPR043502">
    <property type="entry name" value="DNA/RNA_pol_sf"/>
</dbReference>